<comment type="catalytic activity">
    <reaction evidence="1">
        <text>a uridine in RNA = a pseudouridine in RNA</text>
        <dbReference type="Rhea" id="RHEA:48348"/>
        <dbReference type="Rhea" id="RHEA-COMP:12068"/>
        <dbReference type="Rhea" id="RHEA-COMP:12069"/>
        <dbReference type="ChEBI" id="CHEBI:65314"/>
        <dbReference type="ChEBI" id="CHEBI:65315"/>
    </reaction>
</comment>
<feature type="domain" description="RNA-binding S4" evidence="8">
    <location>
        <begin position="16"/>
        <end position="75"/>
    </location>
</feature>
<dbReference type="RefSeq" id="WP_139075483.1">
    <property type="nucleotide sequence ID" value="NZ_VDFU01000003.1"/>
</dbReference>
<dbReference type="EC" id="5.4.99.-" evidence="6"/>
<keyword evidence="4 6" id="KW-0413">Isomerase</keyword>
<evidence type="ECO:0000256" key="1">
    <source>
        <dbReference type="ARBA" id="ARBA00000073"/>
    </source>
</evidence>
<organism evidence="9 10">
    <name type="scientific">Rubellimicrobium rubrum</name>
    <dbReference type="NCBI Taxonomy" id="2585369"/>
    <lineage>
        <taxon>Bacteria</taxon>
        <taxon>Pseudomonadati</taxon>
        <taxon>Pseudomonadota</taxon>
        <taxon>Alphaproteobacteria</taxon>
        <taxon>Rhodobacterales</taxon>
        <taxon>Roseobacteraceae</taxon>
        <taxon>Rubellimicrobium</taxon>
    </lineage>
</organism>
<keyword evidence="10" id="KW-1185">Reference proteome</keyword>
<keyword evidence="3 5" id="KW-0694">RNA-binding</keyword>
<dbReference type="InterPro" id="IPR006145">
    <property type="entry name" value="PsdUridine_synth_RsuA/RluA"/>
</dbReference>
<feature type="compositionally biased region" description="Basic and acidic residues" evidence="7">
    <location>
        <begin position="494"/>
        <end position="514"/>
    </location>
</feature>
<dbReference type="SUPFAM" id="SSF55120">
    <property type="entry name" value="Pseudouridine synthase"/>
    <property type="match status" value="1"/>
</dbReference>
<dbReference type="Pfam" id="PF00849">
    <property type="entry name" value="PseudoU_synth_2"/>
    <property type="match status" value="1"/>
</dbReference>
<dbReference type="EMBL" id="VDFU01000003">
    <property type="protein sequence ID" value="TNC52062.1"/>
    <property type="molecule type" value="Genomic_DNA"/>
</dbReference>
<comment type="similarity">
    <text evidence="2 6">Belongs to the pseudouridine synthase RsuA family.</text>
</comment>
<dbReference type="PROSITE" id="PS50889">
    <property type="entry name" value="S4"/>
    <property type="match status" value="1"/>
</dbReference>
<evidence type="ECO:0000256" key="7">
    <source>
        <dbReference type="SAM" id="MobiDB-lite"/>
    </source>
</evidence>
<dbReference type="PANTHER" id="PTHR47683">
    <property type="entry name" value="PSEUDOURIDINE SYNTHASE FAMILY PROTEIN-RELATED"/>
    <property type="match status" value="1"/>
</dbReference>
<accession>A0A5C4N3I6</accession>
<comment type="caution">
    <text evidence="9">The sequence shown here is derived from an EMBL/GenBank/DDBJ whole genome shotgun (WGS) entry which is preliminary data.</text>
</comment>
<evidence type="ECO:0000256" key="6">
    <source>
        <dbReference type="RuleBase" id="RU003887"/>
    </source>
</evidence>
<evidence type="ECO:0000256" key="3">
    <source>
        <dbReference type="ARBA" id="ARBA00022884"/>
    </source>
</evidence>
<dbReference type="Gene3D" id="3.30.70.1560">
    <property type="entry name" value="Alpha-L RNA-binding motif"/>
    <property type="match status" value="1"/>
</dbReference>
<dbReference type="FunFam" id="3.10.290.10:FF:000003">
    <property type="entry name" value="Pseudouridine synthase"/>
    <property type="match status" value="1"/>
</dbReference>
<dbReference type="GO" id="GO:0000455">
    <property type="term" value="P:enzyme-directed rRNA pseudouridine synthesis"/>
    <property type="evidence" value="ECO:0007669"/>
    <property type="project" value="UniProtKB-ARBA"/>
</dbReference>
<feature type="compositionally biased region" description="Basic and acidic residues" evidence="7">
    <location>
        <begin position="521"/>
        <end position="586"/>
    </location>
</feature>
<feature type="compositionally biased region" description="Basic and acidic residues" evidence="7">
    <location>
        <begin position="338"/>
        <end position="469"/>
    </location>
</feature>
<dbReference type="NCBIfam" id="TIGR00093">
    <property type="entry name" value="pseudouridine synthase"/>
    <property type="match status" value="1"/>
</dbReference>
<dbReference type="CDD" id="cd00165">
    <property type="entry name" value="S4"/>
    <property type="match status" value="1"/>
</dbReference>
<dbReference type="OrthoDB" id="9807213at2"/>
<dbReference type="InterPro" id="IPR018496">
    <property type="entry name" value="PsdUridine_synth_RsuA/RluB_CS"/>
</dbReference>
<dbReference type="Pfam" id="PF01479">
    <property type="entry name" value="S4"/>
    <property type="match status" value="1"/>
</dbReference>
<gene>
    <name evidence="9" type="ORF">FHG66_04520</name>
</gene>
<dbReference type="SMART" id="SM00363">
    <property type="entry name" value="S4"/>
    <property type="match status" value="1"/>
</dbReference>
<feature type="region of interest" description="Disordered" evidence="7">
    <location>
        <begin position="249"/>
        <end position="593"/>
    </location>
</feature>
<dbReference type="InterPro" id="IPR020103">
    <property type="entry name" value="PsdUridine_synth_cat_dom_sf"/>
</dbReference>
<evidence type="ECO:0000259" key="8">
    <source>
        <dbReference type="SMART" id="SM00363"/>
    </source>
</evidence>
<dbReference type="SUPFAM" id="SSF55174">
    <property type="entry name" value="Alpha-L RNA-binding motif"/>
    <property type="match status" value="1"/>
</dbReference>
<dbReference type="AlphaFoldDB" id="A0A5C4N3I6"/>
<dbReference type="Gene3D" id="3.10.290.10">
    <property type="entry name" value="RNA-binding S4 domain"/>
    <property type="match status" value="1"/>
</dbReference>
<evidence type="ECO:0000256" key="5">
    <source>
        <dbReference type="PROSITE-ProRule" id="PRU00182"/>
    </source>
</evidence>
<evidence type="ECO:0000256" key="4">
    <source>
        <dbReference type="ARBA" id="ARBA00023235"/>
    </source>
</evidence>
<dbReference type="InterPro" id="IPR036986">
    <property type="entry name" value="S4_RNA-bd_sf"/>
</dbReference>
<dbReference type="InterPro" id="IPR002942">
    <property type="entry name" value="S4_RNA-bd"/>
</dbReference>
<evidence type="ECO:0000313" key="9">
    <source>
        <dbReference type="EMBL" id="TNC52062.1"/>
    </source>
</evidence>
<evidence type="ECO:0000313" key="10">
    <source>
        <dbReference type="Proteomes" id="UP000305887"/>
    </source>
</evidence>
<dbReference type="GO" id="GO:0003723">
    <property type="term" value="F:RNA binding"/>
    <property type="evidence" value="ECO:0007669"/>
    <property type="project" value="UniProtKB-KW"/>
</dbReference>
<dbReference type="PROSITE" id="PS01149">
    <property type="entry name" value="PSI_RSU"/>
    <property type="match status" value="1"/>
</dbReference>
<dbReference type="InterPro" id="IPR042092">
    <property type="entry name" value="PsdUridine_s_RsuA/RluB/E/F_cat"/>
</dbReference>
<dbReference type="InterPro" id="IPR050343">
    <property type="entry name" value="RsuA_PseudoU_synthase"/>
</dbReference>
<proteinExistence type="inferred from homology"/>
<dbReference type="PANTHER" id="PTHR47683:SF3">
    <property type="entry name" value="RIBOSOMAL LARGE SUBUNIT PSEUDOURIDINE SYNTHASE B"/>
    <property type="match status" value="1"/>
</dbReference>
<dbReference type="GO" id="GO:0120159">
    <property type="term" value="F:rRNA pseudouridine synthase activity"/>
    <property type="evidence" value="ECO:0007669"/>
    <property type="project" value="UniProtKB-ARBA"/>
</dbReference>
<dbReference type="Gene3D" id="3.30.70.580">
    <property type="entry name" value="Pseudouridine synthase I, catalytic domain, N-terminal subdomain"/>
    <property type="match status" value="1"/>
</dbReference>
<dbReference type="InterPro" id="IPR020094">
    <property type="entry name" value="TruA/RsuA/RluB/E/F_N"/>
</dbReference>
<feature type="compositionally biased region" description="Basic and acidic residues" evidence="7">
    <location>
        <begin position="293"/>
        <end position="316"/>
    </location>
</feature>
<name>A0A5C4N3I6_9RHOB</name>
<dbReference type="InterPro" id="IPR000748">
    <property type="entry name" value="PsdUridine_synth_RsuA/RluB/E/F"/>
</dbReference>
<protein>
    <recommendedName>
        <fullName evidence="6">Pseudouridine synthase</fullName>
        <ecNumber evidence="6">5.4.99.-</ecNumber>
    </recommendedName>
</protein>
<sequence length="593" mass="66876">MNTDDKTPDGAPGEGERIAKVLSRAGIASRRDAERLILEGRVTVNGDKITSPAVNVTARDRLAVDGQPVAEAEATRLWLYHKPAGLVTTEHDEEGRPTVFDSLPDDMPRVMSVGRLDITSEGLLILTNDGEIKRRLELPSTGWSRRYRVRIHGTPTNADLEPLRQGVTVEDMDYQPMEVVIDRQQGSNAWLSITLREGKNREIRRVMEHLGFTVNRLIRVSYGPFQLGDLPVGDVEELRSKIVRDQLGLDKPEPVARTRKRSNPEDAPAIDAEPAGQRPERDRLSTARPEGATVRRELKARAPKVRGERSEEERSARPARPPRKSAAPSAFTKPRTWMRADEPREGPEGDRDERPRRDQGDRPRSGGYKTHDRPARGDERPRSGGFRSHGDEGGRGRPAREGGDRPRHAEGDRPRREFGDRPQRSGDDRGPRRSNDEGRPPRRFDNDRPPRGNEDRPRRSPEDRGDRPPRSGKPMFPREGGQDRAPRSFKPARPPREGEERRPPRRTDGDERPARAYQPREGFKPREGEDRRPARTPRDGDRPAKFGDDRRGFAPRGDRPDGARPARKGPPREGGFKPRATGDRPRGKPPRKG</sequence>
<reference evidence="9 10" key="1">
    <citation type="submission" date="2019-06" db="EMBL/GenBank/DDBJ databases">
        <title>YIM 131921 draft genome.</title>
        <authorList>
            <person name="Jiang L."/>
        </authorList>
    </citation>
    <scope>NUCLEOTIDE SEQUENCE [LARGE SCALE GENOMIC DNA]</scope>
    <source>
        <strain evidence="9 10">YIM 131921</strain>
    </source>
</reference>
<dbReference type="Proteomes" id="UP000305887">
    <property type="component" value="Unassembled WGS sequence"/>
</dbReference>
<evidence type="ECO:0000256" key="2">
    <source>
        <dbReference type="ARBA" id="ARBA00008348"/>
    </source>
</evidence>
<feature type="compositionally biased region" description="Low complexity" evidence="7">
    <location>
        <begin position="265"/>
        <end position="275"/>
    </location>
</feature>